<dbReference type="Pfam" id="PF01266">
    <property type="entry name" value="DAO"/>
    <property type="match status" value="1"/>
</dbReference>
<dbReference type="Proteomes" id="UP000634229">
    <property type="component" value="Unassembled WGS sequence"/>
</dbReference>
<organism evidence="2 3">
    <name type="scientific">Streptomyces coffeae</name>
    <dbReference type="NCBI Taxonomy" id="621382"/>
    <lineage>
        <taxon>Bacteria</taxon>
        <taxon>Bacillati</taxon>
        <taxon>Actinomycetota</taxon>
        <taxon>Actinomycetes</taxon>
        <taxon>Kitasatosporales</taxon>
        <taxon>Streptomycetaceae</taxon>
        <taxon>Streptomyces</taxon>
    </lineage>
</organism>
<evidence type="ECO:0000313" key="3">
    <source>
        <dbReference type="Proteomes" id="UP000634229"/>
    </source>
</evidence>
<dbReference type="Gene3D" id="3.50.50.60">
    <property type="entry name" value="FAD/NAD(P)-binding domain"/>
    <property type="match status" value="1"/>
</dbReference>
<dbReference type="Gene3D" id="3.30.9.10">
    <property type="entry name" value="D-Amino Acid Oxidase, subunit A, domain 2"/>
    <property type="match status" value="1"/>
</dbReference>
<dbReference type="InterPro" id="IPR006076">
    <property type="entry name" value="FAD-dep_OxRdtase"/>
</dbReference>
<protein>
    <submittedName>
        <fullName evidence="2">FAD-dependent oxidoreductase</fullName>
    </submittedName>
</protein>
<proteinExistence type="predicted"/>
<accession>A0ABS1NBH9</accession>
<dbReference type="EMBL" id="JAERRF010000006">
    <property type="protein sequence ID" value="MBL1097438.1"/>
    <property type="molecule type" value="Genomic_DNA"/>
</dbReference>
<name>A0ABS1NBH9_9ACTN</name>
<feature type="domain" description="FAD dependent oxidoreductase" evidence="1">
    <location>
        <begin position="73"/>
        <end position="435"/>
    </location>
</feature>
<evidence type="ECO:0000313" key="2">
    <source>
        <dbReference type="EMBL" id="MBL1097438.1"/>
    </source>
</evidence>
<sequence length="484" mass="53843">MSPTTSGTWVQRSSTSPSVTWGCREWFSKRCERKTLVVRVKGPSLSNLKHVVYWHDTESVVSGPPLRESVDCDVCIVGGGFTGLWTAYFLKEAEPALDIHLVEAKHSGYGASGRADGFITPTIGKDLQALVKKFGAQRALEATQAVGRSILEIGRFTRKNKIDAGYEANDYLMVATDRGQVRRLREDRELAGRIGGVAPEILTGQQAREIIDSPAVQAGMRVGGALVNPFRLARGIARVVRDKGVVIHDSTPCLRVEPGVRTTVVTAGGRVTADKVVLATNVHMDAFRPFRHRVIPIWTYAMVSEPLTDRQAARVRWAGREGMVEAKSLLTCARFTHDNRIMFAGGPAPYYYGRDKRQRNMNRAEVYRAIRHEFQRFFPQWDDVSFTYAYGGTADVVRDYAPHFGRLGHGVFYGYGYCGNGIAATHTGGKVLRDLVLGKDTDYSRLLLVDNDRRKPPPPFPPDPFLFAGARMAPRLMDWKDARP</sequence>
<reference evidence="2 3" key="1">
    <citation type="submission" date="2021-01" db="EMBL/GenBank/DDBJ databases">
        <title>WGS of actinomycetes isolated from Thailand.</title>
        <authorList>
            <person name="Thawai C."/>
        </authorList>
    </citation>
    <scope>NUCLEOTIDE SEQUENCE [LARGE SCALE GENOMIC DNA]</scope>
    <source>
        <strain evidence="2 3">CA1R205</strain>
    </source>
</reference>
<evidence type="ECO:0000259" key="1">
    <source>
        <dbReference type="Pfam" id="PF01266"/>
    </source>
</evidence>
<dbReference type="InterPro" id="IPR036188">
    <property type="entry name" value="FAD/NAD-bd_sf"/>
</dbReference>
<comment type="caution">
    <text evidence="2">The sequence shown here is derived from an EMBL/GenBank/DDBJ whole genome shotgun (WGS) entry which is preliminary data.</text>
</comment>
<dbReference type="SUPFAM" id="SSF51905">
    <property type="entry name" value="FAD/NAD(P)-binding domain"/>
    <property type="match status" value="1"/>
</dbReference>
<dbReference type="PANTHER" id="PTHR13847:SF281">
    <property type="entry name" value="FAD DEPENDENT OXIDOREDUCTASE DOMAIN-CONTAINING PROTEIN"/>
    <property type="match status" value="1"/>
</dbReference>
<dbReference type="PANTHER" id="PTHR13847">
    <property type="entry name" value="SARCOSINE DEHYDROGENASE-RELATED"/>
    <property type="match status" value="1"/>
</dbReference>
<gene>
    <name evidence="2" type="ORF">JK363_12265</name>
</gene>
<keyword evidence="3" id="KW-1185">Reference proteome</keyword>